<comment type="caution">
    <text evidence="1">The sequence shown here is derived from an EMBL/GenBank/DDBJ whole genome shotgun (WGS) entry which is preliminary data.</text>
</comment>
<dbReference type="Proteomes" id="UP000660380">
    <property type="component" value="Unassembled WGS sequence"/>
</dbReference>
<sequence>MYPEYFEEFHYVVQDREPVEREIPPLEERLKDQNLWQSSDWCCYDRGKRHGDFGIPQQCQNPFYLLGYAKGYEKYR</sequence>
<keyword evidence="2" id="KW-1185">Reference proteome</keyword>
<dbReference type="RefSeq" id="WP_029630809.1">
    <property type="nucleotide sequence ID" value="NZ_JACJTA010000031.1"/>
</dbReference>
<proteinExistence type="predicted"/>
<name>A0ABR8GT69_9CYAN</name>
<evidence type="ECO:0000313" key="1">
    <source>
        <dbReference type="EMBL" id="MBD2605938.1"/>
    </source>
</evidence>
<reference evidence="1 2" key="1">
    <citation type="journal article" date="2020" name="ISME J.">
        <title>Comparative genomics reveals insights into cyanobacterial evolution and habitat adaptation.</title>
        <authorList>
            <person name="Chen M.Y."/>
            <person name="Teng W.K."/>
            <person name="Zhao L."/>
            <person name="Hu C.X."/>
            <person name="Zhou Y.K."/>
            <person name="Han B.P."/>
            <person name="Song L.R."/>
            <person name="Shu W.S."/>
        </authorList>
    </citation>
    <scope>NUCLEOTIDE SEQUENCE [LARGE SCALE GENOMIC DNA]</scope>
    <source>
        <strain evidence="1 2">FACHB-248</strain>
    </source>
</reference>
<evidence type="ECO:0000313" key="2">
    <source>
        <dbReference type="Proteomes" id="UP000660380"/>
    </source>
</evidence>
<dbReference type="EMBL" id="JACJTA010000031">
    <property type="protein sequence ID" value="MBD2605938.1"/>
    <property type="molecule type" value="Genomic_DNA"/>
</dbReference>
<organism evidence="1 2">
    <name type="scientific">Scytonema hofmannii FACHB-248</name>
    <dbReference type="NCBI Taxonomy" id="1842502"/>
    <lineage>
        <taxon>Bacteria</taxon>
        <taxon>Bacillati</taxon>
        <taxon>Cyanobacteriota</taxon>
        <taxon>Cyanophyceae</taxon>
        <taxon>Nostocales</taxon>
        <taxon>Scytonemataceae</taxon>
        <taxon>Scytonema</taxon>
    </lineage>
</organism>
<protein>
    <submittedName>
        <fullName evidence="1">Uncharacterized protein</fullName>
    </submittedName>
</protein>
<accession>A0ABR8GT69</accession>
<gene>
    <name evidence="1" type="ORF">H6G81_15765</name>
</gene>